<dbReference type="VEuPathDB" id="CryptoDB:Vbra_5687"/>
<sequence length="1881" mass="199445">MAAASHVGATGPEEGEIEEGELVERSSANAKPAQAKAKPKGTAVAKRGTKQHVTPAAAAGARAAAAAPPAPPPEPAATPPINAEESEPGDAFLAMCESHKAVKRTQSGPPLVNGIDQQGPQPRPETLTAVALRLIGSQRKASMSGVPGSAALPPNGAASSAAPAAAAPGQQQQQQLNGCGDDVEASHFAELTNALKSVVAQKWAEVKGRSDREKKGEGKRIEDGFGHVAGQASPNGSNGGQGQAKASGAVAHVSSNPTKAKAPGFVTTGSRPKAKATGLSHRPKHAHPRPHTPAANGGHHRTLPTYEEIVDTEQYQEDHPGRHRGPPAEPGLMGWEGMEPWQGDMAAPAAGPAPPANVAPIYVEYAQQEAIAAAEHQQQQQYMQQQQQAFMPPWVPYPPQGMYAPYPPVWPPFPMQPESIQSLGQAPGLDPPSAAPSDNRGFWGEAQHQPPIPKAAHPHRDDQVPPHHDLTFYGSAFGQPSQPPQPPVGARAPSLPPMLPTAGVAASGDGAVGATGPVHKAVLTPRQASINAAAQVPGAARDAVRINLPPAPKAKAEAKAVIAQAKQAAAKAASNPPTPAAPPSKRPPPSRPAAPQQQRHEVIEIEDDSEEDAAPPRRRERRGSSSGPDRSMEPSGDRHGRGRGLSRRDVTRGKKRVPRSLSVSETSSLSPISPISSDHVRRSRPRLKDKRDRSRSRSRERLAGPSRRRRHPSRRHRSLSSVSLSSDGEWSEVTPSSRERSVSRERSFERGAKRHVSPRSKRRQSSAYRHESDRPRRRRANYRPPKQRRYKGKTVKDRERQKYRRMAFLAARGRGEGDADKDKGWMTDVREERGRRARGRDYREDNRDRHHISPEPLQRREPSPITDDQERPAAAAGAAVPHPPPSRPPAVGSRPAGTVAAADEPRRVVIKQEPDDGMPRRRPDVRIHLTVKPSQIKTETDDAAEFEAGLTKWKRQWMVSEQRRERLVARDKQLQKLGLKSGGHSPLLPPPGDKEKEPEDGGGGERAASAPPTKAMAPKAPKAPPAAPRIPPVPSFHDGRPPAAPLAPPSRPPAPKAADMPIRPPPPPPPRPPPRSVRPPVPPAAPVAPPREQEGQEHAEDVFDGNVSGDRLTEIVNAVGDLIELCSDLPGPDGRDREPWRAAVGEQDTRPEVSGLALSDQFQDIATNALSVNDKGQGKPLSSIRLARGRTGAVRPLPKEPPQAPPADATAAERMNQAERLNQLKSILRQNAQNRRFSPEPGAADRPAAETERAGDEGQPPAGGLEASRERGDGDAVMVDAPNMDDSAAAGTGAAAAPPPVADTVMRQEEPSEMPPAPVVDITGEAAAGGAAEPPKSPEPEMSLEQEKAAVQAQILELRAQPESQRDPQKISDLKARLDAIKKAQKDKGKPNKGFASPPLAATPPPPPPPPPKSTAPPPQAAAAAAASDQEPRPPPKAASKRPPPLLLAPPAVVPDQAQSPADRVETPSPLPAAVADAASDRPRQEKPAEEVPAAAAAAAAGGGGRDKDVEAADEETGREPKRELGEDGNPLPVSGSMFSDPYQLMRAAGVPEAIVSRVVDLTHEEEDNTGASRIGEAAEELSADMTDAALEETRAKMVQGMQHLNKLVDAFSKATMLVGATSVKKKVKGEAVKQEPPPSPLPQLEDVPRPSESAPAAAAAAAAPPPHPPPPPEDELSEPSDAAIPMPDAPRPAPLPLTAADEPMLQQQQQQYEPIHQEEQEVQQGDRQRQQLSDQYGTAVQPINLIPDEQLPVESDRAGLKRPRSPEKGGQAAAAAGGAKTRKMGRDGGEGEREGEGVEGGQPADDDGRVIAPRRTVEGGGAAAAAAGGGGGRSSHVADANRQAICRPLEAPQEVVVPQATFNLQELYRSRRRFKPPTIK</sequence>
<feature type="compositionally biased region" description="Basic and acidic residues" evidence="1">
    <location>
        <begin position="1716"/>
        <end position="1730"/>
    </location>
</feature>
<feature type="compositionally biased region" description="Basic residues" evidence="1">
    <location>
        <begin position="706"/>
        <end position="718"/>
    </location>
</feature>
<feature type="compositionally biased region" description="Gly residues" evidence="1">
    <location>
        <begin position="1819"/>
        <end position="1834"/>
    </location>
</feature>
<reference evidence="2 3" key="1">
    <citation type="submission" date="2014-11" db="EMBL/GenBank/DDBJ databases">
        <authorList>
            <person name="Zhu J."/>
            <person name="Qi W."/>
            <person name="Song R."/>
        </authorList>
    </citation>
    <scope>NUCLEOTIDE SEQUENCE [LARGE SCALE GENOMIC DNA]</scope>
</reference>
<feature type="compositionally biased region" description="Pro residues" evidence="1">
    <location>
        <begin position="68"/>
        <end position="78"/>
    </location>
</feature>
<feature type="compositionally biased region" description="Low complexity" evidence="1">
    <location>
        <begin position="1449"/>
        <end position="1462"/>
    </location>
</feature>
<feature type="compositionally biased region" description="Low complexity" evidence="1">
    <location>
        <begin position="1697"/>
        <end position="1715"/>
    </location>
</feature>
<feature type="region of interest" description="Disordered" evidence="1">
    <location>
        <begin position="204"/>
        <end position="301"/>
    </location>
</feature>
<feature type="compositionally biased region" description="Pro residues" evidence="1">
    <location>
        <begin position="576"/>
        <end position="592"/>
    </location>
</feature>
<feature type="region of interest" description="Disordered" evidence="1">
    <location>
        <begin position="1"/>
        <end position="126"/>
    </location>
</feature>
<feature type="compositionally biased region" description="Low complexity" evidence="1">
    <location>
        <begin position="1770"/>
        <end position="1780"/>
    </location>
</feature>
<feature type="compositionally biased region" description="Basic and acidic residues" evidence="1">
    <location>
        <begin position="1505"/>
        <end position="1526"/>
    </location>
</feature>
<name>A0A0G4F3U0_VITBC</name>
<feature type="compositionally biased region" description="Basic and acidic residues" evidence="1">
    <location>
        <begin position="1785"/>
        <end position="1797"/>
    </location>
</feature>
<dbReference type="Proteomes" id="UP000041254">
    <property type="component" value="Unassembled WGS sequence"/>
</dbReference>
<feature type="compositionally biased region" description="Basic residues" evidence="1">
    <location>
        <begin position="752"/>
        <end position="764"/>
    </location>
</feature>
<evidence type="ECO:0000256" key="1">
    <source>
        <dbReference type="SAM" id="MobiDB-lite"/>
    </source>
</evidence>
<feature type="compositionally biased region" description="Basic and acidic residues" evidence="1">
    <location>
        <begin position="1479"/>
        <end position="1490"/>
    </location>
</feature>
<feature type="compositionally biased region" description="Low complexity" evidence="1">
    <location>
        <begin position="1007"/>
        <end position="1020"/>
    </location>
</feature>
<feature type="compositionally biased region" description="Basic residues" evidence="1">
    <location>
        <begin position="281"/>
        <end position="290"/>
    </location>
</feature>
<feature type="compositionally biased region" description="Basic and acidic residues" evidence="1">
    <location>
        <begin position="630"/>
        <end position="639"/>
    </location>
</feature>
<evidence type="ECO:0000313" key="2">
    <source>
        <dbReference type="EMBL" id="CEM06505.1"/>
    </source>
</evidence>
<feature type="region of interest" description="Disordered" evidence="1">
    <location>
        <begin position="1626"/>
        <end position="1839"/>
    </location>
</feature>
<dbReference type="OMA" id="LAMCESH"/>
<feature type="compositionally biased region" description="Acidic residues" evidence="1">
    <location>
        <begin position="604"/>
        <end position="613"/>
    </location>
</feature>
<feature type="compositionally biased region" description="Pro residues" evidence="1">
    <location>
        <begin position="1062"/>
        <end position="1089"/>
    </location>
</feature>
<feature type="compositionally biased region" description="Basic and acidic residues" evidence="1">
    <location>
        <begin position="1247"/>
        <end position="1256"/>
    </location>
</feature>
<feature type="compositionally biased region" description="Low complexity" evidence="1">
    <location>
        <begin position="147"/>
        <end position="178"/>
    </location>
</feature>
<feature type="region of interest" description="Disordered" evidence="1">
    <location>
        <begin position="1128"/>
        <end position="1153"/>
    </location>
</feature>
<feature type="compositionally biased region" description="Low complexity" evidence="1">
    <location>
        <begin position="660"/>
        <end position="677"/>
    </location>
</feature>
<dbReference type="EMBL" id="CDMY01000366">
    <property type="protein sequence ID" value="CEM06505.1"/>
    <property type="molecule type" value="Genomic_DNA"/>
</dbReference>
<feature type="region of interest" description="Disordered" evidence="1">
    <location>
        <begin position="1172"/>
        <end position="1538"/>
    </location>
</feature>
<organism evidence="2 3">
    <name type="scientific">Vitrella brassicaformis (strain CCMP3155)</name>
    <dbReference type="NCBI Taxonomy" id="1169540"/>
    <lineage>
        <taxon>Eukaryota</taxon>
        <taxon>Sar</taxon>
        <taxon>Alveolata</taxon>
        <taxon>Colpodellida</taxon>
        <taxon>Vitrellaceae</taxon>
        <taxon>Vitrella</taxon>
    </lineage>
</organism>
<feature type="region of interest" description="Disordered" evidence="1">
    <location>
        <begin position="557"/>
        <end position="925"/>
    </location>
</feature>
<dbReference type="InParanoid" id="A0A0G4F3U0"/>
<feature type="compositionally biased region" description="Pro residues" evidence="1">
    <location>
        <begin position="1021"/>
        <end position="1034"/>
    </location>
</feature>
<feature type="compositionally biased region" description="Basic and acidic residues" evidence="1">
    <location>
        <begin position="458"/>
        <end position="468"/>
    </location>
</feature>
<feature type="region of interest" description="Disordered" evidence="1">
    <location>
        <begin position="417"/>
        <end position="468"/>
    </location>
</feature>
<feature type="compositionally biased region" description="Basic and acidic residues" evidence="1">
    <location>
        <begin position="737"/>
        <end position="751"/>
    </location>
</feature>
<feature type="compositionally biased region" description="Basic residues" evidence="1">
    <location>
        <begin position="775"/>
        <end position="793"/>
    </location>
</feature>
<gene>
    <name evidence="2" type="ORF">Vbra_5687</name>
</gene>
<feature type="compositionally biased region" description="Pro residues" evidence="1">
    <location>
        <begin position="1401"/>
        <end position="1420"/>
    </location>
</feature>
<protein>
    <submittedName>
        <fullName evidence="2">Uncharacterized protein</fullName>
    </submittedName>
</protein>
<feature type="compositionally biased region" description="Pro residues" evidence="1">
    <location>
        <begin position="1042"/>
        <end position="1055"/>
    </location>
</feature>
<feature type="compositionally biased region" description="Pro residues" evidence="1">
    <location>
        <begin position="1433"/>
        <end position="1448"/>
    </location>
</feature>
<feature type="compositionally biased region" description="Low complexity" evidence="1">
    <location>
        <begin position="1324"/>
        <end position="1334"/>
    </location>
</feature>
<feature type="compositionally biased region" description="Basic and acidic residues" evidence="1">
    <location>
        <begin position="813"/>
        <end position="862"/>
    </location>
</feature>
<feature type="region of interest" description="Disordered" evidence="1">
    <location>
        <begin position="969"/>
        <end position="1107"/>
    </location>
</feature>
<feature type="compositionally biased region" description="Basic and acidic residues" evidence="1">
    <location>
        <begin position="1755"/>
        <end position="1768"/>
    </location>
</feature>
<feature type="compositionally biased region" description="Low complexity" evidence="1">
    <location>
        <begin position="1643"/>
        <end position="1663"/>
    </location>
</feature>
<feature type="compositionally biased region" description="Basic and acidic residues" evidence="1">
    <location>
        <begin position="903"/>
        <end position="925"/>
    </location>
</feature>
<keyword evidence="3" id="KW-1185">Reference proteome</keyword>
<feature type="compositionally biased region" description="Basic and acidic residues" evidence="1">
    <location>
        <begin position="1364"/>
        <end position="1390"/>
    </location>
</feature>
<feature type="region of interest" description="Disordered" evidence="1">
    <location>
        <begin position="139"/>
        <end position="180"/>
    </location>
</feature>
<feature type="compositionally biased region" description="Basic and acidic residues" evidence="1">
    <location>
        <begin position="1091"/>
        <end position="1101"/>
    </location>
</feature>
<feature type="compositionally biased region" description="Low complexity" evidence="1">
    <location>
        <begin position="55"/>
        <end position="67"/>
    </location>
</feature>
<feature type="compositionally biased region" description="Basic and acidic residues" evidence="1">
    <location>
        <begin position="689"/>
        <end position="702"/>
    </location>
</feature>
<feature type="compositionally biased region" description="Polar residues" evidence="1">
    <location>
        <begin position="1219"/>
        <end position="1236"/>
    </location>
</feature>
<evidence type="ECO:0000313" key="3">
    <source>
        <dbReference type="Proteomes" id="UP000041254"/>
    </source>
</evidence>
<feature type="compositionally biased region" description="Basic and acidic residues" evidence="1">
    <location>
        <begin position="204"/>
        <end position="225"/>
    </location>
</feature>
<feature type="compositionally biased region" description="Low complexity" evidence="1">
    <location>
        <begin position="559"/>
        <end position="575"/>
    </location>
</feature>
<feature type="compositionally biased region" description="Low complexity" evidence="1">
    <location>
        <begin position="976"/>
        <end position="986"/>
    </location>
</feature>
<accession>A0A0G4F3U0</accession>
<proteinExistence type="predicted"/>